<dbReference type="EC" id="6.1.1.9" evidence="9"/>
<dbReference type="NCBIfam" id="NF004349">
    <property type="entry name" value="PRK05729.1"/>
    <property type="match status" value="1"/>
</dbReference>
<keyword evidence="4 9" id="KW-0067">ATP-binding</keyword>
<comment type="domain">
    <text evidence="9">ValRS has two distinct active sites: one for aminoacylation and one for editing. The misactivated threonine is translocated from the active site to the editing site.</text>
</comment>
<dbReference type="Pfam" id="PF10458">
    <property type="entry name" value="Val_tRNA-synt_C"/>
    <property type="match status" value="1"/>
</dbReference>
<reference evidence="13 14" key="1">
    <citation type="submission" date="2020-10" db="EMBL/GenBank/DDBJ databases">
        <title>Mucilaginibacter mali sp. nov., isolated from rhizosphere soil of apple orchard.</title>
        <authorList>
            <person name="Lee J.-S."/>
            <person name="Kim H.S."/>
            <person name="Kim J.-S."/>
        </authorList>
    </citation>
    <scope>NUCLEOTIDE SEQUENCE [LARGE SCALE GENOMIC DNA]</scope>
    <source>
        <strain evidence="13 14">KCTC 23157</strain>
    </source>
</reference>
<comment type="similarity">
    <text evidence="9">Belongs to the class-I aminoacyl-tRNA synthetase family. ValS type 1 subfamily.</text>
</comment>
<dbReference type="PRINTS" id="PR00986">
    <property type="entry name" value="TRNASYNTHVAL"/>
</dbReference>
<evidence type="ECO:0000259" key="10">
    <source>
        <dbReference type="Pfam" id="PF00133"/>
    </source>
</evidence>
<dbReference type="Gene3D" id="1.10.730.10">
    <property type="entry name" value="Isoleucyl-tRNA Synthetase, Domain 1"/>
    <property type="match status" value="1"/>
</dbReference>
<comment type="subcellular location">
    <subcellularLocation>
        <location evidence="9">Cytoplasm</location>
    </subcellularLocation>
</comment>
<dbReference type="InterPro" id="IPR002303">
    <property type="entry name" value="Valyl-tRNA_ligase"/>
</dbReference>
<evidence type="ECO:0000313" key="14">
    <source>
        <dbReference type="Proteomes" id="UP000632774"/>
    </source>
</evidence>
<feature type="domain" description="Aminoacyl-tRNA synthetase class Ia" evidence="10">
    <location>
        <begin position="15"/>
        <end position="592"/>
    </location>
</feature>
<name>A0ABR9XKI2_9SPHI</name>
<dbReference type="HAMAP" id="MF_02004">
    <property type="entry name" value="Val_tRNA_synth_type1"/>
    <property type="match status" value="1"/>
</dbReference>
<keyword evidence="5 9" id="KW-0648">Protein biosynthesis</keyword>
<evidence type="ECO:0000256" key="4">
    <source>
        <dbReference type="ARBA" id="ARBA00022840"/>
    </source>
</evidence>
<evidence type="ECO:0000256" key="7">
    <source>
        <dbReference type="ARBA" id="ARBA00023146"/>
    </source>
</evidence>
<dbReference type="SUPFAM" id="SSF52374">
    <property type="entry name" value="Nucleotidylyl transferase"/>
    <property type="match status" value="1"/>
</dbReference>
<evidence type="ECO:0000256" key="5">
    <source>
        <dbReference type="ARBA" id="ARBA00022917"/>
    </source>
</evidence>
<sequence>MNISKTYQPKEAEDKWYNYWLNNGFFRSVPDEREPYTIVIPPPNVTGVLHMGHMLNNTIQDVLIRRARMQGKNACWVPGTDHASIATEAKVVAMLKERGIDKKDLSRAEFLSYAWEWKEKYGGIILDQLKKLGASCDWDRTKFTMDDDLSDAVIETFIHLYNKGLIYRGVRMVNWDPQGKTAVSDEEVIRKEVNQKLYYIKYPLLGVNTVKSVNHKAELPDHIVVATTRPETIMADAAICVNPNDPRYVNLIGRQVRIPLIDRPIDIIADDYVTMDFGTGALKVTPAHDLNDYELGQKHHLPVIDILNDDGTLNENAQILVGEERFAARKKIAVLLDTAGALEKIEDYKSQIGFSERTDAVIEPKLSMQWFCKMDEMAKPALDYVLKGDIKLIPEKFINTYRHWMENVKDWCISRQLWWGQQIPAWYLPNGRFVIAKTAEEALEQVLSSKSEVLIKNLPSDSELTTSDLTQDEDVLDTWFSSWLWPISVFDGFKDPNNADINYYYPTNDLVTAPEILFFWVARMIMAGHEFRNEVPFKNVYLTGIVRDKLGRKMSKSLGNSPDPIELMDKYGADGVRVGMLMSSPAGNDLMFDESHCEQGRNFANKVWNAFKLIKGWEVDDKLSNPNTTAIEWFGSRFNEALAEIEDNFKQYRLSEALMATYKLVWDDFCAWYLEMIKPVYLQPIDRETYTQTIKFFEDVLKILHPFMPFITEELWHDELFGERSAYDCCIVAQMPKSGKFNTQLTAEIEVIKQIIADIRNTRNSKQLSPKESLALSIKVNSGINYQQYQPVIAKLGNISAIDFVNDSIAGASSFLVGTDEFYIPLGNNIDVAAETERLQKEIEYQQGFLKSVMAKLSNERFVQNAKPEIVENEMKKKADAEAKIKILTENLAALAN</sequence>
<evidence type="ECO:0000256" key="8">
    <source>
        <dbReference type="ARBA" id="ARBA00047552"/>
    </source>
</evidence>
<dbReference type="InterPro" id="IPR019499">
    <property type="entry name" value="Val-tRNA_synth_tRNA-bd"/>
</dbReference>
<dbReference type="Pfam" id="PF08264">
    <property type="entry name" value="Anticodon_1"/>
    <property type="match status" value="1"/>
</dbReference>
<gene>
    <name evidence="9" type="primary">valS</name>
    <name evidence="13" type="ORF">IRJ18_15330</name>
</gene>
<feature type="domain" description="Valyl-tRNA synthetase tRNA-binding arm" evidence="12">
    <location>
        <begin position="831"/>
        <end position="895"/>
    </location>
</feature>
<dbReference type="Pfam" id="PF00133">
    <property type="entry name" value="tRNA-synt_1"/>
    <property type="match status" value="1"/>
</dbReference>
<dbReference type="SUPFAM" id="SSF47323">
    <property type="entry name" value="Anticodon-binding domain of a subclass of class I aminoacyl-tRNA synthetases"/>
    <property type="match status" value="1"/>
</dbReference>
<comment type="caution">
    <text evidence="13">The sequence shown here is derived from an EMBL/GenBank/DDBJ whole genome shotgun (WGS) entry which is preliminary data.</text>
</comment>
<keyword evidence="14" id="KW-1185">Reference proteome</keyword>
<dbReference type="SUPFAM" id="SSF46589">
    <property type="entry name" value="tRNA-binding arm"/>
    <property type="match status" value="1"/>
</dbReference>
<comment type="function">
    <text evidence="9">Catalyzes the attachment of valine to tRNA(Val). As ValRS can inadvertently accommodate and process structurally similar amino acids such as threonine, to avoid such errors, it has a 'posttransfer' editing activity that hydrolyzes mischarged Thr-tRNA(Val) in a tRNA-dependent manner.</text>
</comment>
<keyword evidence="2 9" id="KW-0436">Ligase</keyword>
<accession>A0ABR9XKI2</accession>
<evidence type="ECO:0000259" key="11">
    <source>
        <dbReference type="Pfam" id="PF08264"/>
    </source>
</evidence>
<dbReference type="InterPro" id="IPR013155">
    <property type="entry name" value="M/V/L/I-tRNA-synth_anticd-bd"/>
</dbReference>
<keyword evidence="3 9" id="KW-0547">Nucleotide-binding</keyword>
<dbReference type="Gene3D" id="1.10.287.380">
    <property type="entry name" value="Valyl-tRNA synthetase, C-terminal domain"/>
    <property type="match status" value="1"/>
</dbReference>
<dbReference type="Gene3D" id="3.40.50.620">
    <property type="entry name" value="HUPs"/>
    <property type="match status" value="2"/>
</dbReference>
<feature type="domain" description="Methionyl/Valyl/Leucyl/Isoleucyl-tRNA synthetase anticodon-binding" evidence="11">
    <location>
        <begin position="633"/>
        <end position="775"/>
    </location>
</feature>
<dbReference type="NCBIfam" id="TIGR00422">
    <property type="entry name" value="valS"/>
    <property type="match status" value="1"/>
</dbReference>
<evidence type="ECO:0000256" key="2">
    <source>
        <dbReference type="ARBA" id="ARBA00022598"/>
    </source>
</evidence>
<evidence type="ECO:0000256" key="9">
    <source>
        <dbReference type="HAMAP-Rule" id="MF_02004"/>
    </source>
</evidence>
<comment type="subunit">
    <text evidence="9">Monomer.</text>
</comment>
<feature type="short sequence motif" description="'HIGH' region" evidence="9">
    <location>
        <begin position="43"/>
        <end position="53"/>
    </location>
</feature>
<dbReference type="InterPro" id="IPR009080">
    <property type="entry name" value="tRNAsynth_Ia_anticodon-bd"/>
</dbReference>
<keyword evidence="1 9" id="KW-0963">Cytoplasm</keyword>
<dbReference type="Proteomes" id="UP000632774">
    <property type="component" value="Unassembled WGS sequence"/>
</dbReference>
<evidence type="ECO:0000259" key="12">
    <source>
        <dbReference type="Pfam" id="PF10458"/>
    </source>
</evidence>
<evidence type="ECO:0000313" key="13">
    <source>
        <dbReference type="EMBL" id="MBE9667745.1"/>
    </source>
</evidence>
<dbReference type="CDD" id="cd00817">
    <property type="entry name" value="ValRS_core"/>
    <property type="match status" value="1"/>
</dbReference>
<dbReference type="CDD" id="cd07962">
    <property type="entry name" value="Anticodon_Ia_Val"/>
    <property type="match status" value="1"/>
</dbReference>
<dbReference type="InterPro" id="IPR009008">
    <property type="entry name" value="Val/Leu/Ile-tRNA-synth_edit"/>
</dbReference>
<feature type="short sequence motif" description="'KMSKS' region" evidence="9">
    <location>
        <begin position="553"/>
        <end position="557"/>
    </location>
</feature>
<evidence type="ECO:0000256" key="6">
    <source>
        <dbReference type="ARBA" id="ARBA00023054"/>
    </source>
</evidence>
<dbReference type="RefSeq" id="WP_194107189.1">
    <property type="nucleotide sequence ID" value="NZ_JADFFM010000002.1"/>
</dbReference>
<dbReference type="EMBL" id="JADFFM010000002">
    <property type="protein sequence ID" value="MBE9667745.1"/>
    <property type="molecule type" value="Genomic_DNA"/>
</dbReference>
<dbReference type="InterPro" id="IPR037118">
    <property type="entry name" value="Val-tRNA_synth_C_sf"/>
</dbReference>
<dbReference type="InterPro" id="IPR014729">
    <property type="entry name" value="Rossmann-like_a/b/a_fold"/>
</dbReference>
<keyword evidence="6 9" id="KW-0175">Coiled coil</keyword>
<dbReference type="InterPro" id="IPR002300">
    <property type="entry name" value="aa-tRNA-synth_Ia"/>
</dbReference>
<keyword evidence="7 9" id="KW-0030">Aminoacyl-tRNA synthetase</keyword>
<dbReference type="PANTHER" id="PTHR11946">
    <property type="entry name" value="VALYL-TRNA SYNTHETASES"/>
    <property type="match status" value="1"/>
</dbReference>
<dbReference type="Gene3D" id="3.90.740.10">
    <property type="entry name" value="Valyl/Leucyl/Isoleucyl-tRNA synthetase, editing domain"/>
    <property type="match status" value="1"/>
</dbReference>
<evidence type="ECO:0000256" key="1">
    <source>
        <dbReference type="ARBA" id="ARBA00022490"/>
    </source>
</evidence>
<feature type="binding site" evidence="9">
    <location>
        <position position="556"/>
    </location>
    <ligand>
        <name>ATP</name>
        <dbReference type="ChEBI" id="CHEBI:30616"/>
    </ligand>
</feature>
<dbReference type="PROSITE" id="PS00178">
    <property type="entry name" value="AA_TRNA_LIGASE_I"/>
    <property type="match status" value="1"/>
</dbReference>
<organism evidence="13 14">
    <name type="scientific">Mucilaginibacter boryungensis</name>
    <dbReference type="NCBI Taxonomy" id="768480"/>
    <lineage>
        <taxon>Bacteria</taxon>
        <taxon>Pseudomonadati</taxon>
        <taxon>Bacteroidota</taxon>
        <taxon>Sphingobacteriia</taxon>
        <taxon>Sphingobacteriales</taxon>
        <taxon>Sphingobacteriaceae</taxon>
        <taxon>Mucilaginibacter</taxon>
    </lineage>
</organism>
<protein>
    <recommendedName>
        <fullName evidence="9">Valine--tRNA ligase</fullName>
        <ecNumber evidence="9">6.1.1.9</ecNumber>
    </recommendedName>
    <alternativeName>
        <fullName evidence="9">Valyl-tRNA synthetase</fullName>
        <shortName evidence="9">ValRS</shortName>
    </alternativeName>
</protein>
<proteinExistence type="inferred from homology"/>
<dbReference type="SUPFAM" id="SSF50677">
    <property type="entry name" value="ValRS/IleRS/LeuRS editing domain"/>
    <property type="match status" value="1"/>
</dbReference>
<dbReference type="InterPro" id="IPR033705">
    <property type="entry name" value="Anticodon_Ia_Val"/>
</dbReference>
<dbReference type="PANTHER" id="PTHR11946:SF109">
    <property type="entry name" value="VALINE--TRNA LIGASE"/>
    <property type="match status" value="1"/>
</dbReference>
<comment type="catalytic activity">
    <reaction evidence="8 9">
        <text>tRNA(Val) + L-valine + ATP = L-valyl-tRNA(Val) + AMP + diphosphate</text>
        <dbReference type="Rhea" id="RHEA:10704"/>
        <dbReference type="Rhea" id="RHEA-COMP:9672"/>
        <dbReference type="Rhea" id="RHEA-COMP:9708"/>
        <dbReference type="ChEBI" id="CHEBI:30616"/>
        <dbReference type="ChEBI" id="CHEBI:33019"/>
        <dbReference type="ChEBI" id="CHEBI:57762"/>
        <dbReference type="ChEBI" id="CHEBI:78442"/>
        <dbReference type="ChEBI" id="CHEBI:78537"/>
        <dbReference type="ChEBI" id="CHEBI:456215"/>
        <dbReference type="EC" id="6.1.1.9"/>
    </reaction>
</comment>
<dbReference type="GO" id="GO:0004832">
    <property type="term" value="F:valine-tRNA ligase activity"/>
    <property type="evidence" value="ECO:0007669"/>
    <property type="project" value="UniProtKB-EC"/>
</dbReference>
<dbReference type="InterPro" id="IPR010978">
    <property type="entry name" value="tRNA-bd_arm"/>
</dbReference>
<dbReference type="InterPro" id="IPR001412">
    <property type="entry name" value="aa-tRNA-synth_I_CS"/>
</dbReference>
<evidence type="ECO:0000256" key="3">
    <source>
        <dbReference type="ARBA" id="ARBA00022741"/>
    </source>
</evidence>
<comment type="domain">
    <text evidence="9">The C-terminal coiled-coil domain is crucial for aminoacylation activity.</text>
</comment>